<organism evidence="1 2">
    <name type="scientific">Datura stramonium</name>
    <name type="common">Jimsonweed</name>
    <name type="synonym">Common thornapple</name>
    <dbReference type="NCBI Taxonomy" id="4076"/>
    <lineage>
        <taxon>Eukaryota</taxon>
        <taxon>Viridiplantae</taxon>
        <taxon>Streptophyta</taxon>
        <taxon>Embryophyta</taxon>
        <taxon>Tracheophyta</taxon>
        <taxon>Spermatophyta</taxon>
        <taxon>Magnoliopsida</taxon>
        <taxon>eudicotyledons</taxon>
        <taxon>Gunneridae</taxon>
        <taxon>Pentapetalae</taxon>
        <taxon>asterids</taxon>
        <taxon>lamiids</taxon>
        <taxon>Solanales</taxon>
        <taxon>Solanaceae</taxon>
        <taxon>Solanoideae</taxon>
        <taxon>Datureae</taxon>
        <taxon>Datura</taxon>
    </lineage>
</organism>
<gene>
    <name evidence="1" type="ORF">HAX54_050105</name>
</gene>
<dbReference type="Proteomes" id="UP000823775">
    <property type="component" value="Unassembled WGS sequence"/>
</dbReference>
<comment type="caution">
    <text evidence="1">The sequence shown here is derived from an EMBL/GenBank/DDBJ whole genome shotgun (WGS) entry which is preliminary data.</text>
</comment>
<keyword evidence="2" id="KW-1185">Reference proteome</keyword>
<evidence type="ECO:0000313" key="1">
    <source>
        <dbReference type="EMBL" id="MCE3051538.1"/>
    </source>
</evidence>
<proteinExistence type="predicted"/>
<protein>
    <submittedName>
        <fullName evidence="1">Uncharacterized protein</fullName>
    </submittedName>
</protein>
<dbReference type="EMBL" id="JACEIK010008707">
    <property type="protein sequence ID" value="MCE3051538.1"/>
    <property type="molecule type" value="Genomic_DNA"/>
</dbReference>
<sequence length="61" mass="6564">MTIDDSPVGSGETRIECWFGLILASSDNLDPALNQRFIDRDRSRLSADTLLEPAGAASALN</sequence>
<feature type="non-terminal residue" evidence="1">
    <location>
        <position position="61"/>
    </location>
</feature>
<evidence type="ECO:0000313" key="2">
    <source>
        <dbReference type="Proteomes" id="UP000823775"/>
    </source>
</evidence>
<reference evidence="1 2" key="1">
    <citation type="journal article" date="2021" name="BMC Genomics">
        <title>Datura genome reveals duplications of psychoactive alkaloid biosynthetic genes and high mutation rate following tissue culture.</title>
        <authorList>
            <person name="Rajewski A."/>
            <person name="Carter-House D."/>
            <person name="Stajich J."/>
            <person name="Litt A."/>
        </authorList>
    </citation>
    <scope>NUCLEOTIDE SEQUENCE [LARGE SCALE GENOMIC DNA]</scope>
    <source>
        <strain evidence="1">AR-01</strain>
    </source>
</reference>
<accession>A0ABS8WL15</accession>
<name>A0ABS8WL15_DATST</name>